<evidence type="ECO:0000256" key="2">
    <source>
        <dbReference type="ARBA" id="ARBA00009142"/>
    </source>
</evidence>
<feature type="transmembrane region" description="Helical" evidence="8">
    <location>
        <begin position="126"/>
        <end position="149"/>
    </location>
</feature>
<dbReference type="AlphaFoldDB" id="A0A1F7TLU6"/>
<feature type="transmembrane region" description="Helical" evidence="8">
    <location>
        <begin position="96"/>
        <end position="114"/>
    </location>
</feature>
<comment type="caution">
    <text evidence="9">The sequence shown here is derived from an EMBL/GenBank/DDBJ whole genome shotgun (WGS) entry which is preliminary data.</text>
</comment>
<comment type="similarity">
    <text evidence="2 8">Belongs to the 4-toluene sulfonate uptake permease (TSUP) (TC 2.A.102) family.</text>
</comment>
<evidence type="ECO:0000256" key="6">
    <source>
        <dbReference type="ARBA" id="ARBA00022989"/>
    </source>
</evidence>
<feature type="transmembrane region" description="Helical" evidence="8">
    <location>
        <begin position="29"/>
        <end position="54"/>
    </location>
</feature>
<sequence length="242" mass="25555">MIASWVGLILLTFVSSVAGTMAGFGLSTIMVPTLLLFFPPVETLMFVGIIHVFGDAWKILLFRSGIRWRLLAGFAIPAVLTSFLGARLSLAFDETLVSRLIALVLIAYAASTLFRIRTRVPQTPLTLGIGGAASGFFTGAFGIVGGAIRGAFLSAYDLPKAAYIASAGAIAAFVDTVRLITYAAGGARLETSLAWILVACVPASFAGAVLARGLLARVPQRRFRQLIAGFLTLVSLKLLFSP</sequence>
<dbReference type="PANTHER" id="PTHR30269">
    <property type="entry name" value="TRANSMEMBRANE PROTEIN YFCA"/>
    <property type="match status" value="1"/>
</dbReference>
<evidence type="ECO:0000256" key="4">
    <source>
        <dbReference type="ARBA" id="ARBA00022475"/>
    </source>
</evidence>
<accession>A0A1F7TLU6</accession>
<reference evidence="9 10" key="1">
    <citation type="journal article" date="2016" name="Nat. Commun.">
        <title>Thousands of microbial genomes shed light on interconnected biogeochemical processes in an aquifer system.</title>
        <authorList>
            <person name="Anantharaman K."/>
            <person name="Brown C.T."/>
            <person name="Hug L.A."/>
            <person name="Sharon I."/>
            <person name="Castelle C.J."/>
            <person name="Probst A.J."/>
            <person name="Thomas B.C."/>
            <person name="Singh A."/>
            <person name="Wilkins M.J."/>
            <person name="Karaoz U."/>
            <person name="Brodie E.L."/>
            <person name="Williams K.H."/>
            <person name="Hubbard S.S."/>
            <person name="Banfield J.F."/>
        </authorList>
    </citation>
    <scope>NUCLEOTIDE SEQUENCE [LARGE SCALE GENOMIC DNA]</scope>
</reference>
<gene>
    <name evidence="9" type="ORF">A2856_02865</name>
</gene>
<keyword evidence="4 8" id="KW-1003">Cell membrane</keyword>
<name>A0A1F7TLU6_9BACT</name>
<feature type="transmembrane region" description="Helical" evidence="8">
    <location>
        <begin position="66"/>
        <end position="90"/>
    </location>
</feature>
<feature type="transmembrane region" description="Helical" evidence="8">
    <location>
        <begin position="161"/>
        <end position="181"/>
    </location>
</feature>
<dbReference type="STRING" id="1802385.A2856_02865"/>
<evidence type="ECO:0000256" key="1">
    <source>
        <dbReference type="ARBA" id="ARBA00004651"/>
    </source>
</evidence>
<evidence type="ECO:0000256" key="7">
    <source>
        <dbReference type="ARBA" id="ARBA00023136"/>
    </source>
</evidence>
<evidence type="ECO:0000256" key="3">
    <source>
        <dbReference type="ARBA" id="ARBA00022448"/>
    </source>
</evidence>
<dbReference type="PANTHER" id="PTHR30269:SF37">
    <property type="entry name" value="MEMBRANE TRANSPORTER PROTEIN"/>
    <property type="match status" value="1"/>
</dbReference>
<evidence type="ECO:0000256" key="8">
    <source>
        <dbReference type="RuleBase" id="RU363041"/>
    </source>
</evidence>
<evidence type="ECO:0000313" key="9">
    <source>
        <dbReference type="EMBL" id="OGL66598.1"/>
    </source>
</evidence>
<feature type="transmembrane region" description="Helical" evidence="8">
    <location>
        <begin position="193"/>
        <end position="211"/>
    </location>
</feature>
<dbReference type="Proteomes" id="UP000177885">
    <property type="component" value="Unassembled WGS sequence"/>
</dbReference>
<proteinExistence type="inferred from homology"/>
<dbReference type="GO" id="GO:0005886">
    <property type="term" value="C:plasma membrane"/>
    <property type="evidence" value="ECO:0007669"/>
    <property type="project" value="UniProtKB-SubCell"/>
</dbReference>
<dbReference type="EMBL" id="MGDT01000007">
    <property type="protein sequence ID" value="OGL66598.1"/>
    <property type="molecule type" value="Genomic_DNA"/>
</dbReference>
<comment type="subcellular location">
    <subcellularLocation>
        <location evidence="1 8">Cell membrane</location>
        <topology evidence="1 8">Multi-pass membrane protein</topology>
    </subcellularLocation>
</comment>
<dbReference type="InterPro" id="IPR002781">
    <property type="entry name" value="TM_pro_TauE-like"/>
</dbReference>
<keyword evidence="5 8" id="KW-0812">Transmembrane</keyword>
<dbReference type="InterPro" id="IPR052017">
    <property type="entry name" value="TSUP"/>
</dbReference>
<evidence type="ECO:0000256" key="5">
    <source>
        <dbReference type="ARBA" id="ARBA00022692"/>
    </source>
</evidence>
<protein>
    <recommendedName>
        <fullName evidence="8">Probable membrane transporter protein</fullName>
    </recommendedName>
</protein>
<evidence type="ECO:0000313" key="10">
    <source>
        <dbReference type="Proteomes" id="UP000177885"/>
    </source>
</evidence>
<keyword evidence="7 8" id="KW-0472">Membrane</keyword>
<dbReference type="Pfam" id="PF01925">
    <property type="entry name" value="TauE"/>
    <property type="match status" value="1"/>
</dbReference>
<organism evidence="9 10">
    <name type="scientific">Candidatus Uhrbacteria bacterium RIFCSPHIGHO2_01_FULL_63_20</name>
    <dbReference type="NCBI Taxonomy" id="1802385"/>
    <lineage>
        <taxon>Bacteria</taxon>
        <taxon>Candidatus Uhriibacteriota</taxon>
    </lineage>
</organism>
<keyword evidence="6 8" id="KW-1133">Transmembrane helix</keyword>
<keyword evidence="3" id="KW-0813">Transport</keyword>